<gene>
    <name evidence="3" type="ORF">SOCE26_061300</name>
</gene>
<dbReference type="AlphaFoldDB" id="A0A2L0EZF8"/>
<dbReference type="PROSITE" id="PS50234">
    <property type="entry name" value="VWFA"/>
    <property type="match status" value="1"/>
</dbReference>
<feature type="compositionally biased region" description="Acidic residues" evidence="1">
    <location>
        <begin position="198"/>
        <end position="208"/>
    </location>
</feature>
<dbReference type="InterPro" id="IPR036465">
    <property type="entry name" value="vWFA_dom_sf"/>
</dbReference>
<dbReference type="EMBL" id="CP012673">
    <property type="protein sequence ID" value="AUX44663.1"/>
    <property type="molecule type" value="Genomic_DNA"/>
</dbReference>
<sequence>MPVGTVLHEWVGHDAPKEKEFGMDLRAWCAGLCAGILGLVACGGSSGEGQSSGSPGASGSEGVGGQGQGEDIFGQGGDPLGLGSGGANGGTGGDGSNRSGCEHIDVVFALDNSQSMTEEKESMSEVVFPAFAQALLQMSGIKDFRAAVIDACPRPANFHTSGAAGDCSFQSGKPWMESASTEITREFQCVADLDSSDVECSGDSDDEQPASAAAAALEPPFSTSENAGFLRDEALLVVVAITDEDEQPVPRQDPQAIHDRLVAAKGDAKNVVLLGIGGRSECQGAYGSADEAETLQQLVDTFADDGRGFFWDLCEGRLEDGLTNALTAIEEACTEFVPIPK</sequence>
<evidence type="ECO:0000313" key="3">
    <source>
        <dbReference type="EMBL" id="AUX44663.1"/>
    </source>
</evidence>
<evidence type="ECO:0000256" key="1">
    <source>
        <dbReference type="SAM" id="MobiDB-lite"/>
    </source>
</evidence>
<dbReference type="Proteomes" id="UP000238348">
    <property type="component" value="Chromosome"/>
</dbReference>
<reference evidence="3 4" key="1">
    <citation type="submission" date="2015-09" db="EMBL/GenBank/DDBJ databases">
        <title>Sorangium comparison.</title>
        <authorList>
            <person name="Zaburannyi N."/>
            <person name="Bunk B."/>
            <person name="Overmann J."/>
            <person name="Mueller R."/>
        </authorList>
    </citation>
    <scope>NUCLEOTIDE SEQUENCE [LARGE SCALE GENOMIC DNA]</scope>
    <source>
        <strain evidence="3 4">So ce26</strain>
    </source>
</reference>
<feature type="domain" description="VWFA" evidence="2">
    <location>
        <begin position="105"/>
        <end position="326"/>
    </location>
</feature>
<evidence type="ECO:0000313" key="4">
    <source>
        <dbReference type="Proteomes" id="UP000238348"/>
    </source>
</evidence>
<proteinExistence type="predicted"/>
<accession>A0A2L0EZF8</accession>
<protein>
    <recommendedName>
        <fullName evidence="2">VWFA domain-containing protein</fullName>
    </recommendedName>
</protein>
<evidence type="ECO:0000259" key="2">
    <source>
        <dbReference type="PROSITE" id="PS50234"/>
    </source>
</evidence>
<feature type="region of interest" description="Disordered" evidence="1">
    <location>
        <begin position="198"/>
        <end position="218"/>
    </location>
</feature>
<feature type="compositionally biased region" description="Low complexity" evidence="1">
    <location>
        <begin position="48"/>
        <end position="58"/>
    </location>
</feature>
<name>A0A2L0EZF8_SORCE</name>
<organism evidence="3 4">
    <name type="scientific">Sorangium cellulosum</name>
    <name type="common">Polyangium cellulosum</name>
    <dbReference type="NCBI Taxonomy" id="56"/>
    <lineage>
        <taxon>Bacteria</taxon>
        <taxon>Pseudomonadati</taxon>
        <taxon>Myxococcota</taxon>
        <taxon>Polyangia</taxon>
        <taxon>Polyangiales</taxon>
        <taxon>Polyangiaceae</taxon>
        <taxon>Sorangium</taxon>
    </lineage>
</organism>
<dbReference type="Gene3D" id="3.40.50.410">
    <property type="entry name" value="von Willebrand factor, type A domain"/>
    <property type="match status" value="1"/>
</dbReference>
<dbReference type="InterPro" id="IPR002035">
    <property type="entry name" value="VWF_A"/>
</dbReference>
<feature type="region of interest" description="Disordered" evidence="1">
    <location>
        <begin position="47"/>
        <end position="96"/>
    </location>
</feature>
<feature type="compositionally biased region" description="Gly residues" evidence="1">
    <location>
        <begin position="59"/>
        <end position="95"/>
    </location>
</feature>